<gene>
    <name evidence="2" type="ORF">MNBD_NITROSPIRAE03-902</name>
</gene>
<dbReference type="SUPFAM" id="SSF55486">
    <property type="entry name" value="Metalloproteases ('zincins'), catalytic domain"/>
    <property type="match status" value="1"/>
</dbReference>
<sequence length="275" mass="31411">MLSGPVFLILGLLVLVSAFIIGRKHLRNTRRQRLMKQPFPREWEEILRENVALYKHLPEDLRERLHGYINVFLDEKNFEGCGGLQLTEAMKVTIAAQACLLLLKGNATFYPRLKSIVVYPGAYIAKQTTLVGGIPVQTDSARLGESWNSGELVLAWDHVKQESVDIRDGHNVVLHEFSHQLDQEDGRADGAPILDQGTSYVAWARILGREYGELVEKVKKHHKDVIDSYGATNPAEFFAVITEAFFKKPAKLKQKHPELYEELKLYYKMDPLQWD</sequence>
<evidence type="ECO:0000256" key="1">
    <source>
        <dbReference type="SAM" id="Phobius"/>
    </source>
</evidence>
<dbReference type="Pfam" id="PF06167">
    <property type="entry name" value="Peptidase_M90"/>
    <property type="match status" value="1"/>
</dbReference>
<dbReference type="PANTHER" id="PTHR30164">
    <property type="entry name" value="MTFA PEPTIDASE"/>
    <property type="match status" value="1"/>
</dbReference>
<dbReference type="GO" id="GO:0004177">
    <property type="term" value="F:aminopeptidase activity"/>
    <property type="evidence" value="ECO:0007669"/>
    <property type="project" value="TreeGrafter"/>
</dbReference>
<dbReference type="Gene3D" id="3.40.390.10">
    <property type="entry name" value="Collagenase (Catalytic Domain)"/>
    <property type="match status" value="1"/>
</dbReference>
<reference evidence="2" key="1">
    <citation type="submission" date="2018-06" db="EMBL/GenBank/DDBJ databases">
        <authorList>
            <person name="Zhirakovskaya E."/>
        </authorList>
    </citation>
    <scope>NUCLEOTIDE SEQUENCE</scope>
</reference>
<dbReference type="EMBL" id="UOGI01000252">
    <property type="protein sequence ID" value="VAX34097.1"/>
    <property type="molecule type" value="Genomic_DNA"/>
</dbReference>
<keyword evidence="1" id="KW-0472">Membrane</keyword>
<dbReference type="GO" id="GO:0008237">
    <property type="term" value="F:metallopeptidase activity"/>
    <property type="evidence" value="ECO:0007669"/>
    <property type="project" value="InterPro"/>
</dbReference>
<protein>
    <recommendedName>
        <fullName evidence="3">Inner membrane protein</fullName>
    </recommendedName>
</protein>
<dbReference type="InterPro" id="IPR042252">
    <property type="entry name" value="MtfA_N"/>
</dbReference>
<keyword evidence="1" id="KW-1133">Transmembrane helix</keyword>
<dbReference type="InterPro" id="IPR024079">
    <property type="entry name" value="MetalloPept_cat_dom_sf"/>
</dbReference>
<evidence type="ECO:0000313" key="2">
    <source>
        <dbReference type="EMBL" id="VAX34097.1"/>
    </source>
</evidence>
<dbReference type="GO" id="GO:0005829">
    <property type="term" value="C:cytosol"/>
    <property type="evidence" value="ECO:0007669"/>
    <property type="project" value="TreeGrafter"/>
</dbReference>
<dbReference type="InterPro" id="IPR010384">
    <property type="entry name" value="MtfA_fam"/>
</dbReference>
<accession>A0A3B1DYM2</accession>
<evidence type="ECO:0008006" key="3">
    <source>
        <dbReference type="Google" id="ProtNLM"/>
    </source>
</evidence>
<proteinExistence type="predicted"/>
<name>A0A3B1DYM2_9ZZZZ</name>
<dbReference type="Gene3D" id="1.10.472.150">
    <property type="entry name" value="Glucose-regulated metallo-peptidase M90, N-terminal domain"/>
    <property type="match status" value="1"/>
</dbReference>
<organism evidence="2">
    <name type="scientific">hydrothermal vent metagenome</name>
    <dbReference type="NCBI Taxonomy" id="652676"/>
    <lineage>
        <taxon>unclassified sequences</taxon>
        <taxon>metagenomes</taxon>
        <taxon>ecological metagenomes</taxon>
    </lineage>
</organism>
<dbReference type="AlphaFoldDB" id="A0A3B1DYM2"/>
<dbReference type="PANTHER" id="PTHR30164:SF2">
    <property type="entry name" value="PROTEIN MTFA"/>
    <property type="match status" value="1"/>
</dbReference>
<keyword evidence="1" id="KW-0812">Transmembrane</keyword>
<feature type="transmembrane region" description="Helical" evidence="1">
    <location>
        <begin position="6"/>
        <end position="26"/>
    </location>
</feature>
<dbReference type="CDD" id="cd20169">
    <property type="entry name" value="Peptidase_M90_mtfA"/>
    <property type="match status" value="1"/>
</dbReference>